<reference evidence="3" key="1">
    <citation type="journal article" date="2016" name="Nature">
        <title>Genome evolution in the allotetraploid frog Xenopus laevis.</title>
        <authorList>
            <person name="Session A.M."/>
            <person name="Uno Y."/>
            <person name="Kwon T."/>
            <person name="Chapman J.A."/>
            <person name="Toyoda A."/>
            <person name="Takahashi S."/>
            <person name="Fukui A."/>
            <person name="Hikosaka A."/>
            <person name="Suzuki A."/>
            <person name="Kondo M."/>
            <person name="van Heeringen S.J."/>
            <person name="Quigley I."/>
            <person name="Heinz S."/>
            <person name="Ogino H."/>
            <person name="Ochi H."/>
            <person name="Hellsten U."/>
            <person name="Lyons J.B."/>
            <person name="Simakov O."/>
            <person name="Putnam N."/>
            <person name="Stites J."/>
            <person name="Kuroki Y."/>
            <person name="Tanaka T."/>
            <person name="Michiue T."/>
            <person name="Watanabe M."/>
            <person name="Bogdanovic O."/>
            <person name="Lister R."/>
            <person name="Georgiou G."/>
            <person name="Paranjpe S.S."/>
            <person name="van Kruijsbergen I."/>
            <person name="Shu S."/>
            <person name="Carlson J."/>
            <person name="Kinoshita T."/>
            <person name="Ohta Y."/>
            <person name="Mawaribuchi S."/>
            <person name="Jenkins J."/>
            <person name="Grimwood J."/>
            <person name="Schmutz J."/>
            <person name="Mitros T."/>
            <person name="Mozaffari S.V."/>
            <person name="Suzuki Y."/>
            <person name="Haramoto Y."/>
            <person name="Yamamoto T.S."/>
            <person name="Takagi C."/>
            <person name="Heald R."/>
            <person name="Miller K."/>
            <person name="Haudenschild C."/>
            <person name="Kitzman J."/>
            <person name="Nakayama T."/>
            <person name="Izutsu Y."/>
            <person name="Robert J."/>
            <person name="Fortriede J."/>
            <person name="Burns K."/>
            <person name="Lotay V."/>
            <person name="Karimi K."/>
            <person name="Yasuoka Y."/>
            <person name="Dichmann D.S."/>
            <person name="Flajnik M.F."/>
            <person name="Houston D.W."/>
            <person name="Shendure J."/>
            <person name="DuPasquier L."/>
            <person name="Vize P.D."/>
            <person name="Zorn A.M."/>
            <person name="Ito M."/>
            <person name="Marcotte E.M."/>
            <person name="Wallingford J.B."/>
            <person name="Ito Y."/>
            <person name="Asashima M."/>
            <person name="Ueno N."/>
            <person name="Matsuda Y."/>
            <person name="Veenstra G.J."/>
            <person name="Fujiyama A."/>
            <person name="Harland R.M."/>
            <person name="Taira M."/>
            <person name="Rokhsar D.S."/>
        </authorList>
    </citation>
    <scope>NUCLEOTIDE SEQUENCE [LARGE SCALE GENOMIC DNA]</scope>
    <source>
        <strain evidence="3">J</strain>
    </source>
</reference>
<keyword evidence="1" id="KW-0732">Signal</keyword>
<evidence type="ECO:0000313" key="2">
    <source>
        <dbReference type="EMBL" id="OCT87690.1"/>
    </source>
</evidence>
<evidence type="ECO:0000313" key="3">
    <source>
        <dbReference type="Proteomes" id="UP000694892"/>
    </source>
</evidence>
<dbReference type="Proteomes" id="UP000694892">
    <property type="component" value="Chromosome 3S"/>
</dbReference>
<dbReference type="EMBL" id="CM004471">
    <property type="protein sequence ID" value="OCT87690.1"/>
    <property type="molecule type" value="Genomic_DNA"/>
</dbReference>
<sequence>MKSLLVLLVYHSLEIGAFKTCPGESQYLFLWCPHPDSQSALQVLSYQSGLLFDSVISLGKENINFLPYQY</sequence>
<feature type="chain" id="PRO_5037767056" evidence="1">
    <location>
        <begin position="18"/>
        <end position="70"/>
    </location>
</feature>
<accession>A0A974DB61</accession>
<feature type="signal peptide" evidence="1">
    <location>
        <begin position="1"/>
        <end position="17"/>
    </location>
</feature>
<dbReference type="AlphaFoldDB" id="A0A974DB61"/>
<gene>
    <name evidence="2" type="ORF">XELAEV_18021388mg</name>
</gene>
<organism evidence="2 3">
    <name type="scientific">Xenopus laevis</name>
    <name type="common">African clawed frog</name>
    <dbReference type="NCBI Taxonomy" id="8355"/>
    <lineage>
        <taxon>Eukaryota</taxon>
        <taxon>Metazoa</taxon>
        <taxon>Chordata</taxon>
        <taxon>Craniata</taxon>
        <taxon>Vertebrata</taxon>
        <taxon>Euteleostomi</taxon>
        <taxon>Amphibia</taxon>
        <taxon>Batrachia</taxon>
        <taxon>Anura</taxon>
        <taxon>Pipoidea</taxon>
        <taxon>Pipidae</taxon>
        <taxon>Xenopodinae</taxon>
        <taxon>Xenopus</taxon>
        <taxon>Xenopus</taxon>
    </lineage>
</organism>
<proteinExistence type="predicted"/>
<protein>
    <submittedName>
        <fullName evidence="2">Uncharacterized protein</fullName>
    </submittedName>
</protein>
<name>A0A974DB61_XENLA</name>
<evidence type="ECO:0000256" key="1">
    <source>
        <dbReference type="SAM" id="SignalP"/>
    </source>
</evidence>